<gene>
    <name evidence="1" type="ORF">NTEN_LOCUS12541</name>
</gene>
<keyword evidence="2" id="KW-1185">Reference proteome</keyword>
<name>A0A6H5GSF7_9HEMI</name>
<dbReference type="EMBL" id="CADCXU010018873">
    <property type="protein sequence ID" value="CAB0007211.1"/>
    <property type="molecule type" value="Genomic_DNA"/>
</dbReference>
<evidence type="ECO:0000313" key="2">
    <source>
        <dbReference type="Proteomes" id="UP000479000"/>
    </source>
</evidence>
<feature type="non-terminal residue" evidence="1">
    <location>
        <position position="139"/>
    </location>
</feature>
<evidence type="ECO:0000313" key="1">
    <source>
        <dbReference type="EMBL" id="CAB0007211.1"/>
    </source>
</evidence>
<sequence>MNYNEAYPPIPAFQPGPQLVSRSPQVPTLLFNPANQSCSSCQVPCPKNILAISIFEIFSANLFRRFNPCWSANCICRNSAERMPTANRRSASDTDATGARCTSNSAIDYDACTMYDTGFSLTTVNTSLAIHSTAATSVR</sequence>
<accession>A0A6H5GSF7</accession>
<dbReference type="AlphaFoldDB" id="A0A6H5GSF7"/>
<protein>
    <submittedName>
        <fullName evidence="1">Uncharacterized protein</fullName>
    </submittedName>
</protein>
<dbReference type="Proteomes" id="UP000479000">
    <property type="component" value="Unassembled WGS sequence"/>
</dbReference>
<reference evidence="1 2" key="1">
    <citation type="submission" date="2020-02" db="EMBL/GenBank/DDBJ databases">
        <authorList>
            <person name="Ferguson B K."/>
        </authorList>
    </citation>
    <scope>NUCLEOTIDE SEQUENCE [LARGE SCALE GENOMIC DNA]</scope>
</reference>
<organism evidence="1 2">
    <name type="scientific">Nesidiocoris tenuis</name>
    <dbReference type="NCBI Taxonomy" id="355587"/>
    <lineage>
        <taxon>Eukaryota</taxon>
        <taxon>Metazoa</taxon>
        <taxon>Ecdysozoa</taxon>
        <taxon>Arthropoda</taxon>
        <taxon>Hexapoda</taxon>
        <taxon>Insecta</taxon>
        <taxon>Pterygota</taxon>
        <taxon>Neoptera</taxon>
        <taxon>Paraneoptera</taxon>
        <taxon>Hemiptera</taxon>
        <taxon>Heteroptera</taxon>
        <taxon>Panheteroptera</taxon>
        <taxon>Cimicomorpha</taxon>
        <taxon>Miridae</taxon>
        <taxon>Dicyphina</taxon>
        <taxon>Nesidiocoris</taxon>
    </lineage>
</organism>
<proteinExistence type="predicted"/>